<dbReference type="PANTHER" id="PTHR13847">
    <property type="entry name" value="SARCOSINE DEHYDROGENASE-RELATED"/>
    <property type="match status" value="1"/>
</dbReference>
<evidence type="ECO:0000313" key="3">
    <source>
        <dbReference type="EMBL" id="ANF57395.1"/>
    </source>
</evidence>
<evidence type="ECO:0000259" key="2">
    <source>
        <dbReference type="Pfam" id="PF01266"/>
    </source>
</evidence>
<dbReference type="PANTHER" id="PTHR13847:SF289">
    <property type="entry name" value="GLYCINE OXIDASE"/>
    <property type="match status" value="1"/>
</dbReference>
<proteinExistence type="predicted"/>
<dbReference type="KEGG" id="haa:A5892_07885"/>
<name>A0A172YEJ8_9GAMM</name>
<organism evidence="3 4">
    <name type="scientific">Halotalea alkalilenta</name>
    <dbReference type="NCBI Taxonomy" id="376489"/>
    <lineage>
        <taxon>Bacteria</taxon>
        <taxon>Pseudomonadati</taxon>
        <taxon>Pseudomonadota</taxon>
        <taxon>Gammaproteobacteria</taxon>
        <taxon>Oceanospirillales</taxon>
        <taxon>Halomonadaceae</taxon>
        <taxon>Halotalea</taxon>
    </lineage>
</organism>
<dbReference type="Gene3D" id="3.30.9.10">
    <property type="entry name" value="D-Amino Acid Oxidase, subunit A, domain 2"/>
    <property type="match status" value="1"/>
</dbReference>
<keyword evidence="4" id="KW-1185">Reference proteome</keyword>
<evidence type="ECO:0000256" key="1">
    <source>
        <dbReference type="ARBA" id="ARBA00023002"/>
    </source>
</evidence>
<evidence type="ECO:0000313" key="4">
    <source>
        <dbReference type="Proteomes" id="UP000077875"/>
    </source>
</evidence>
<dbReference type="GO" id="GO:0005737">
    <property type="term" value="C:cytoplasm"/>
    <property type="evidence" value="ECO:0007669"/>
    <property type="project" value="TreeGrafter"/>
</dbReference>
<protein>
    <recommendedName>
        <fullName evidence="2">FAD dependent oxidoreductase domain-containing protein</fullName>
    </recommendedName>
</protein>
<dbReference type="AlphaFoldDB" id="A0A172YEJ8"/>
<feature type="domain" description="FAD dependent oxidoreductase" evidence="2">
    <location>
        <begin position="10"/>
        <end position="350"/>
    </location>
</feature>
<dbReference type="SUPFAM" id="SSF51905">
    <property type="entry name" value="FAD/NAD(P)-binding domain"/>
    <property type="match status" value="1"/>
</dbReference>
<reference evidence="3 4" key="1">
    <citation type="submission" date="2016-04" db="EMBL/GenBank/DDBJ databases">
        <title>Complete Genome Sequence of Halotalea alkalilenta IHB B 13600.</title>
        <authorList>
            <person name="Swarnkar M.K."/>
            <person name="Sharma A."/>
            <person name="Kaushal K."/>
            <person name="Soni R."/>
            <person name="Rana S."/>
            <person name="Singh A.K."/>
            <person name="Gulati A."/>
        </authorList>
    </citation>
    <scope>NUCLEOTIDE SEQUENCE [LARGE SCALE GENOMIC DNA]</scope>
    <source>
        <strain evidence="3 4">IHB B 13600</strain>
    </source>
</reference>
<sequence length="377" mass="39881">MSHSSPCPWLIVGAGLVGLSLAYGLARRGARVTLLDAGEGEPRAAQGNFGLVWGQGKGLGMSAYADLSLDACADWRPFAEELCARSGVDVGYRGGGGVDLCLDHAEAETRREEYAVATRARPDYAARLGVEFLDNRQLAECLPGIGGEIPLGSWSPHDGACDPLALVQALHLACLSLGVEYRPGWRASRIDALASGFEARSVEGWRARGERLLLAAGLDTARLGAPLGLGAPLSAVRGQLMVTERIALAPRLPTPQVRQTRHGGFLCGETHERVGRNLDTTPSMLTAIARDSLRIYPFLSAARVVRAWAALRVMTPDGCPVYHASARYPGAYAVSCHSGVTLASVHAGRLAGALLDDRLETDFAAFSATRFALAVTA</sequence>
<gene>
    <name evidence="3" type="ORF">A5892_07885</name>
</gene>
<keyword evidence="1" id="KW-0560">Oxidoreductase</keyword>
<dbReference type="Pfam" id="PF01266">
    <property type="entry name" value="DAO"/>
    <property type="match status" value="1"/>
</dbReference>
<dbReference type="GO" id="GO:0016491">
    <property type="term" value="F:oxidoreductase activity"/>
    <property type="evidence" value="ECO:0007669"/>
    <property type="project" value="UniProtKB-KW"/>
</dbReference>
<dbReference type="InterPro" id="IPR006076">
    <property type="entry name" value="FAD-dep_OxRdtase"/>
</dbReference>
<dbReference type="STRING" id="376489.A5892_07885"/>
<accession>A0A172YEJ8</accession>
<dbReference type="InterPro" id="IPR036188">
    <property type="entry name" value="FAD/NAD-bd_sf"/>
</dbReference>
<dbReference type="SUPFAM" id="SSF54373">
    <property type="entry name" value="FAD-linked reductases, C-terminal domain"/>
    <property type="match status" value="1"/>
</dbReference>
<dbReference type="Gene3D" id="3.50.50.60">
    <property type="entry name" value="FAD/NAD(P)-binding domain"/>
    <property type="match status" value="1"/>
</dbReference>
<dbReference type="EMBL" id="CP015243">
    <property type="protein sequence ID" value="ANF57395.1"/>
    <property type="molecule type" value="Genomic_DNA"/>
</dbReference>
<dbReference type="Proteomes" id="UP000077875">
    <property type="component" value="Chromosome"/>
</dbReference>
<dbReference type="RefSeq" id="WP_064122346.1">
    <property type="nucleotide sequence ID" value="NZ_CP015243.1"/>
</dbReference>